<keyword evidence="2" id="KW-1185">Reference proteome</keyword>
<organism evidence="1 2">
    <name type="scientific">Hyalomma asiaticum</name>
    <name type="common">Tick</name>
    <dbReference type="NCBI Taxonomy" id="266040"/>
    <lineage>
        <taxon>Eukaryota</taxon>
        <taxon>Metazoa</taxon>
        <taxon>Ecdysozoa</taxon>
        <taxon>Arthropoda</taxon>
        <taxon>Chelicerata</taxon>
        <taxon>Arachnida</taxon>
        <taxon>Acari</taxon>
        <taxon>Parasitiformes</taxon>
        <taxon>Ixodida</taxon>
        <taxon>Ixodoidea</taxon>
        <taxon>Ixodidae</taxon>
        <taxon>Hyalomminae</taxon>
        <taxon>Hyalomma</taxon>
    </lineage>
</organism>
<accession>A0ACB7SNQ5</accession>
<proteinExistence type="predicted"/>
<protein>
    <submittedName>
        <fullName evidence="1">Uncharacterized protein</fullName>
    </submittedName>
</protein>
<evidence type="ECO:0000313" key="2">
    <source>
        <dbReference type="Proteomes" id="UP000821845"/>
    </source>
</evidence>
<comment type="caution">
    <text evidence="1">The sequence shown here is derived from an EMBL/GenBank/DDBJ whole genome shotgun (WGS) entry which is preliminary data.</text>
</comment>
<sequence length="194" mass="22324">MTEADIETVCQVLSDMSEEEIRSLQGAAIWWLPDIASLSKAEAISSIRNAMLSHDTADAITLSVAWIYCCLAARNHVKWWRAYFLNEGARSAKFTLHERLVSAMAHPGTHTKYEKVERPEAVYVCILSTYVDSTSPDHDFICMCIPRELPYVFIHCSRNKDRFKQILASVLRHPSLWFLNFIHLRQAFDYARVN</sequence>
<gene>
    <name evidence="1" type="ORF">HPB50_015563</name>
</gene>
<reference evidence="1" key="1">
    <citation type="submission" date="2020-05" db="EMBL/GenBank/DDBJ databases">
        <title>Large-scale comparative analyses of tick genomes elucidate their genetic diversity and vector capacities.</title>
        <authorList>
            <person name="Jia N."/>
            <person name="Wang J."/>
            <person name="Shi W."/>
            <person name="Du L."/>
            <person name="Sun Y."/>
            <person name="Zhan W."/>
            <person name="Jiang J."/>
            <person name="Wang Q."/>
            <person name="Zhang B."/>
            <person name="Ji P."/>
            <person name="Sakyi L.B."/>
            <person name="Cui X."/>
            <person name="Yuan T."/>
            <person name="Jiang B."/>
            <person name="Yang W."/>
            <person name="Lam T.T.-Y."/>
            <person name="Chang Q."/>
            <person name="Ding S."/>
            <person name="Wang X."/>
            <person name="Zhu J."/>
            <person name="Ruan X."/>
            <person name="Zhao L."/>
            <person name="Wei J."/>
            <person name="Que T."/>
            <person name="Du C."/>
            <person name="Cheng J."/>
            <person name="Dai P."/>
            <person name="Han X."/>
            <person name="Huang E."/>
            <person name="Gao Y."/>
            <person name="Liu J."/>
            <person name="Shao H."/>
            <person name="Ye R."/>
            <person name="Li L."/>
            <person name="Wei W."/>
            <person name="Wang X."/>
            <person name="Wang C."/>
            <person name="Yang T."/>
            <person name="Huo Q."/>
            <person name="Li W."/>
            <person name="Guo W."/>
            <person name="Chen H."/>
            <person name="Zhou L."/>
            <person name="Ni X."/>
            <person name="Tian J."/>
            <person name="Zhou Y."/>
            <person name="Sheng Y."/>
            <person name="Liu T."/>
            <person name="Pan Y."/>
            <person name="Xia L."/>
            <person name="Li J."/>
            <person name="Zhao F."/>
            <person name="Cao W."/>
        </authorList>
    </citation>
    <scope>NUCLEOTIDE SEQUENCE</scope>
    <source>
        <strain evidence="1">Hyas-2018</strain>
    </source>
</reference>
<evidence type="ECO:0000313" key="1">
    <source>
        <dbReference type="EMBL" id="KAH6936310.1"/>
    </source>
</evidence>
<dbReference type="Proteomes" id="UP000821845">
    <property type="component" value="Chromosome 3"/>
</dbReference>
<dbReference type="EMBL" id="CM023483">
    <property type="protein sequence ID" value="KAH6936310.1"/>
    <property type="molecule type" value="Genomic_DNA"/>
</dbReference>
<name>A0ACB7SNQ5_HYAAI</name>